<evidence type="ECO:0000313" key="2">
    <source>
        <dbReference type="Proteomes" id="UP000001625"/>
    </source>
</evidence>
<name>D5CUE0_SIDLE</name>
<dbReference type="RefSeq" id="WP_013028374.1">
    <property type="nucleotide sequence ID" value="NC_013959.1"/>
</dbReference>
<sequence>MISEIEDAIIARIEAAASATPGLGYKLPFVESYGGELDGDLGTVIRKFPGVWVTFGGCRASTKMATAGGKWKTPATFVTMCGSRNVRGERATRKGLTVGGVIKEVGVYQILNDVSLLLAGSDLGLAITPLKPGAIRTLFNTKLNGQGLAVFAREWHCEFIETKPREPIDPTDPMWLKLGINYYLKPGDAVADASDVLTLT</sequence>
<proteinExistence type="predicted"/>
<dbReference type="EMBL" id="CP001965">
    <property type="protein sequence ID" value="ADE10475.1"/>
    <property type="molecule type" value="Genomic_DNA"/>
</dbReference>
<accession>D5CUE0</accession>
<dbReference type="eggNOG" id="COG5003">
    <property type="taxonomic scope" value="Bacteria"/>
</dbReference>
<dbReference type="STRING" id="580332.Slit_0233"/>
<dbReference type="OrthoDB" id="5453249at2"/>
<dbReference type="KEGG" id="slt:Slit_0233"/>
<reference evidence="1 2" key="1">
    <citation type="submission" date="2010-03" db="EMBL/GenBank/DDBJ databases">
        <title>Complete sequence of Sideroxydans lithotrophicus ES-1.</title>
        <authorList>
            <consortium name="US DOE Joint Genome Institute"/>
            <person name="Lucas S."/>
            <person name="Copeland A."/>
            <person name="Lapidus A."/>
            <person name="Cheng J.-F."/>
            <person name="Bruce D."/>
            <person name="Goodwin L."/>
            <person name="Pitluck S."/>
            <person name="Munk A.C."/>
            <person name="Detter J.C."/>
            <person name="Han C."/>
            <person name="Tapia R."/>
            <person name="Larimer F."/>
            <person name="Land M."/>
            <person name="Hauser L."/>
            <person name="Kyrpides N."/>
            <person name="Ivanova N."/>
            <person name="Emerson D."/>
            <person name="Woyke T."/>
        </authorList>
    </citation>
    <scope>NUCLEOTIDE SEQUENCE [LARGE SCALE GENOMIC DNA]</scope>
    <source>
        <strain evidence="1 2">ES-1</strain>
    </source>
</reference>
<evidence type="ECO:0008006" key="3">
    <source>
        <dbReference type="Google" id="ProtNLM"/>
    </source>
</evidence>
<dbReference type="InterPro" id="IPR014972">
    <property type="entry name" value="Phage_Mu_Gp37"/>
</dbReference>
<gene>
    <name evidence="1" type="ordered locus">Slit_0233</name>
</gene>
<dbReference type="Pfam" id="PF08873">
    <property type="entry name" value="Phage_Mu_Gp37"/>
    <property type="match status" value="1"/>
</dbReference>
<dbReference type="AlphaFoldDB" id="D5CUE0"/>
<protein>
    <recommendedName>
        <fullName evidence="3">DUF1834 family protein</fullName>
    </recommendedName>
</protein>
<evidence type="ECO:0000313" key="1">
    <source>
        <dbReference type="EMBL" id="ADE10475.1"/>
    </source>
</evidence>
<organism evidence="1 2">
    <name type="scientific">Sideroxydans lithotrophicus (strain ES-1)</name>
    <dbReference type="NCBI Taxonomy" id="580332"/>
    <lineage>
        <taxon>Bacteria</taxon>
        <taxon>Pseudomonadati</taxon>
        <taxon>Pseudomonadota</taxon>
        <taxon>Betaproteobacteria</taxon>
        <taxon>Nitrosomonadales</taxon>
        <taxon>Gallionellaceae</taxon>
        <taxon>Sideroxydans</taxon>
    </lineage>
</organism>
<keyword evidence="2" id="KW-1185">Reference proteome</keyword>
<dbReference type="Proteomes" id="UP000001625">
    <property type="component" value="Chromosome"/>
</dbReference>
<dbReference type="HOGENOM" id="CLU_077360_0_0_4"/>